<accession>A0AB34KMI6</accession>
<comment type="caution">
    <text evidence="2">The sequence shown here is derived from an EMBL/GenBank/DDBJ whole genome shotgun (WGS) entry which is preliminary data.</text>
</comment>
<dbReference type="PANTHER" id="PTHR42336:SF1">
    <property type="entry name" value="ALKYL HYDROPEROXIDE REDUCTASE SUBUNIT C_ THIOL SPECIFIC ANTIOXIDANT DOMAIN-CONTAINING PROTEIN"/>
    <property type="match status" value="1"/>
</dbReference>
<evidence type="ECO:0000313" key="2">
    <source>
        <dbReference type="EMBL" id="KAL1585376.1"/>
    </source>
</evidence>
<dbReference type="Proteomes" id="UP000803884">
    <property type="component" value="Unassembled WGS sequence"/>
</dbReference>
<dbReference type="InterPro" id="IPR036249">
    <property type="entry name" value="Thioredoxin-like_sf"/>
</dbReference>
<dbReference type="GeneID" id="96007145"/>
<dbReference type="EMBL" id="JAAQHG020000019">
    <property type="protein sequence ID" value="KAL1585376.1"/>
    <property type="molecule type" value="Genomic_DNA"/>
</dbReference>
<dbReference type="RefSeq" id="XP_069228482.1">
    <property type="nucleotide sequence ID" value="XM_069374307.1"/>
</dbReference>
<dbReference type="AlphaFoldDB" id="A0AB34KMI6"/>
<dbReference type="PANTHER" id="PTHR42336">
    <property type="entry name" value="THIOREDOXIN DOMAIN-CONTAINING PROTEIN-RELATED"/>
    <property type="match status" value="1"/>
</dbReference>
<sequence>MTFLQELSSWFAPRSADPVPEPPKPGDPAPTTSTIQLSGSPTILTFLRHCGCPFAEKTFLNLRETARAHRSTTFLAISHSSPAATSAWLAALPQAGSEPDNLHVLVDEACEAYAAWGLGVVGFGHVLSVGGLGSVWRLGREEGIWNRPTESGSRWQRAGSFGVDGEGVVRWARPARGAEEIVDFEEGVGVVLGKGGEAEERA</sequence>
<gene>
    <name evidence="2" type="ORF">WHR41_05702</name>
</gene>
<keyword evidence="3" id="KW-1185">Reference proteome</keyword>
<feature type="region of interest" description="Disordered" evidence="1">
    <location>
        <begin position="13"/>
        <end position="32"/>
    </location>
</feature>
<feature type="compositionally biased region" description="Pro residues" evidence="1">
    <location>
        <begin position="19"/>
        <end position="28"/>
    </location>
</feature>
<evidence type="ECO:0000313" key="3">
    <source>
        <dbReference type="Proteomes" id="UP000803884"/>
    </source>
</evidence>
<evidence type="ECO:0000256" key="1">
    <source>
        <dbReference type="SAM" id="MobiDB-lite"/>
    </source>
</evidence>
<dbReference type="Gene3D" id="3.40.30.10">
    <property type="entry name" value="Glutaredoxin"/>
    <property type="match status" value="1"/>
</dbReference>
<protein>
    <recommendedName>
        <fullName evidence="4">Alkyl hydroperoxide reductase subunit C/ Thiol specific antioxidant domain-containing protein</fullName>
    </recommendedName>
</protein>
<dbReference type="SUPFAM" id="SSF52833">
    <property type="entry name" value="Thioredoxin-like"/>
    <property type="match status" value="1"/>
</dbReference>
<name>A0AB34KMI6_9PEZI</name>
<proteinExistence type="predicted"/>
<reference evidence="2 3" key="1">
    <citation type="journal article" date="2020" name="Microbiol. Resour. Announc.">
        <title>Draft Genome Sequence of a Cladosporium Species Isolated from the Mesophotic Ascidian Didemnum maculosum.</title>
        <authorList>
            <person name="Gioti A."/>
            <person name="Siaperas R."/>
            <person name="Nikolaivits E."/>
            <person name="Le Goff G."/>
            <person name="Ouazzani J."/>
            <person name="Kotoulas G."/>
            <person name="Topakas E."/>
        </authorList>
    </citation>
    <scope>NUCLEOTIDE SEQUENCE [LARGE SCALE GENOMIC DNA]</scope>
    <source>
        <strain evidence="2 3">TM138-S3</strain>
    </source>
</reference>
<evidence type="ECO:0008006" key="4">
    <source>
        <dbReference type="Google" id="ProtNLM"/>
    </source>
</evidence>
<organism evidence="2 3">
    <name type="scientific">Cladosporium halotolerans</name>
    <dbReference type="NCBI Taxonomy" id="1052096"/>
    <lineage>
        <taxon>Eukaryota</taxon>
        <taxon>Fungi</taxon>
        <taxon>Dikarya</taxon>
        <taxon>Ascomycota</taxon>
        <taxon>Pezizomycotina</taxon>
        <taxon>Dothideomycetes</taxon>
        <taxon>Dothideomycetidae</taxon>
        <taxon>Cladosporiales</taxon>
        <taxon>Cladosporiaceae</taxon>
        <taxon>Cladosporium</taxon>
    </lineage>
</organism>